<gene>
    <name evidence="1" type="ORF">SAMN02745664_12116</name>
</gene>
<accession>A0A1N7G158</accession>
<dbReference type="AlphaFoldDB" id="A0A1N7G158"/>
<keyword evidence="2" id="KW-1185">Reference proteome</keyword>
<proteinExistence type="predicted"/>
<sequence>MVEAGVNPKVAKKSYKKAYRYFDSLRKDNVNNPYFDI</sequence>
<name>A0A1N7G158_9GAMM</name>
<evidence type="ECO:0000313" key="2">
    <source>
        <dbReference type="Proteomes" id="UP000187495"/>
    </source>
</evidence>
<dbReference type="EMBL" id="FTNU01000021">
    <property type="protein sequence ID" value="SIS06186.1"/>
    <property type="molecule type" value="Genomic_DNA"/>
</dbReference>
<reference evidence="2" key="1">
    <citation type="submission" date="2017-01" db="EMBL/GenBank/DDBJ databases">
        <authorList>
            <person name="Varghese N."/>
            <person name="Submissions S."/>
        </authorList>
    </citation>
    <scope>NUCLEOTIDE SEQUENCE [LARGE SCALE GENOMIC DNA]</scope>
    <source>
        <strain evidence="2">DSM 21768</strain>
    </source>
</reference>
<organism evidence="1 2">
    <name type="scientific">Moraxella cuniculi DSM 21768</name>
    <dbReference type="NCBI Taxonomy" id="1122245"/>
    <lineage>
        <taxon>Bacteria</taxon>
        <taxon>Pseudomonadati</taxon>
        <taxon>Pseudomonadota</taxon>
        <taxon>Gammaproteobacteria</taxon>
        <taxon>Moraxellales</taxon>
        <taxon>Moraxellaceae</taxon>
        <taxon>Moraxella</taxon>
    </lineage>
</organism>
<protein>
    <submittedName>
        <fullName evidence="1">Uncharacterized protein</fullName>
    </submittedName>
</protein>
<evidence type="ECO:0000313" key="1">
    <source>
        <dbReference type="EMBL" id="SIS06186.1"/>
    </source>
</evidence>
<dbReference type="Proteomes" id="UP000187495">
    <property type="component" value="Unassembled WGS sequence"/>
</dbReference>